<proteinExistence type="predicted"/>
<name>A0A0N1H3A6_9EURO</name>
<evidence type="ECO:0000313" key="2">
    <source>
        <dbReference type="EMBL" id="KPI35276.1"/>
    </source>
</evidence>
<evidence type="ECO:0000256" key="1">
    <source>
        <dbReference type="SAM" id="MobiDB-lite"/>
    </source>
</evidence>
<evidence type="ECO:0008006" key="4">
    <source>
        <dbReference type="Google" id="ProtNLM"/>
    </source>
</evidence>
<dbReference type="VEuPathDB" id="FungiDB:AB675_3773"/>
<dbReference type="GeneID" id="28735733"/>
<feature type="compositionally biased region" description="Low complexity" evidence="1">
    <location>
        <begin position="284"/>
        <end position="299"/>
    </location>
</feature>
<accession>A0A0N1H3A6</accession>
<keyword evidence="3" id="KW-1185">Reference proteome</keyword>
<dbReference type="EMBL" id="LFJN01000042">
    <property type="protein sequence ID" value="KPI35276.1"/>
    <property type="molecule type" value="Genomic_DNA"/>
</dbReference>
<dbReference type="RefSeq" id="XP_017995239.1">
    <property type="nucleotide sequence ID" value="XM_018143853.1"/>
</dbReference>
<sequence>MDQAAFPLASATGSSSKGQDAVQQRCFIEVEHRLEELLKIGECELKSTEEWEAENIPVNPALKEGFEPGGRYSEAVRIKDSHQDVVFKVMKILIPKFGMTYKAQDPGAIRDEILALKAVCGLPGFVGYHGLSLTYGRAPIFLHFQRGRCTDRCHQNTDCETEFFAIIATSYGGRTAHSIIEDQILQKSLVFNPTARLEGVRLLASIHLGVLAVLANAERVVGYENQDCHYNNVVVEVDTQQATPRAPITATAQTGHTSTTAPASREAFDFNIRVRLIDQGMARTNASEANSASTSSPEPVTEQVLQSNLRRWLAKVAGYRALANMLGDPWTNTRSLWANPFDARAKLDEMTDQQRQKARIWCVLSAAEGVEYEQEDGESTLFTATGMLQRLVDMGVTTHAEARRLMGEPR</sequence>
<protein>
    <recommendedName>
        <fullName evidence="4">Protein kinase domain-containing protein</fullName>
    </recommendedName>
</protein>
<evidence type="ECO:0000313" key="3">
    <source>
        <dbReference type="Proteomes" id="UP000038010"/>
    </source>
</evidence>
<reference evidence="2 3" key="1">
    <citation type="submission" date="2015-06" db="EMBL/GenBank/DDBJ databases">
        <title>Draft genome of the ant-associated black yeast Phialophora attae CBS 131958.</title>
        <authorList>
            <person name="Moreno L.F."/>
            <person name="Stielow B.J."/>
            <person name="de Hoog S."/>
            <person name="Vicente V.A."/>
            <person name="Weiss V.A."/>
            <person name="de Vries M."/>
            <person name="Cruz L.M."/>
            <person name="Souza E.M."/>
        </authorList>
    </citation>
    <scope>NUCLEOTIDE SEQUENCE [LARGE SCALE GENOMIC DNA]</scope>
    <source>
        <strain evidence="2 3">CBS 131958</strain>
    </source>
</reference>
<dbReference type="AlphaFoldDB" id="A0A0N1H3A6"/>
<feature type="region of interest" description="Disordered" evidence="1">
    <location>
        <begin position="284"/>
        <end position="303"/>
    </location>
</feature>
<gene>
    <name evidence="2" type="ORF">AB675_3773</name>
</gene>
<organism evidence="2 3">
    <name type="scientific">Cyphellophora attinorum</name>
    <dbReference type="NCBI Taxonomy" id="1664694"/>
    <lineage>
        <taxon>Eukaryota</taxon>
        <taxon>Fungi</taxon>
        <taxon>Dikarya</taxon>
        <taxon>Ascomycota</taxon>
        <taxon>Pezizomycotina</taxon>
        <taxon>Eurotiomycetes</taxon>
        <taxon>Chaetothyriomycetidae</taxon>
        <taxon>Chaetothyriales</taxon>
        <taxon>Cyphellophoraceae</taxon>
        <taxon>Cyphellophora</taxon>
    </lineage>
</organism>
<dbReference type="Proteomes" id="UP000038010">
    <property type="component" value="Unassembled WGS sequence"/>
</dbReference>
<comment type="caution">
    <text evidence="2">The sequence shown here is derived from an EMBL/GenBank/DDBJ whole genome shotgun (WGS) entry which is preliminary data.</text>
</comment>
<dbReference type="Gene3D" id="1.10.510.10">
    <property type="entry name" value="Transferase(Phosphotransferase) domain 1"/>
    <property type="match status" value="1"/>
</dbReference>